<dbReference type="Proteomes" id="UP001054837">
    <property type="component" value="Unassembled WGS sequence"/>
</dbReference>
<name>A0AAV4UDC0_9ARAC</name>
<evidence type="ECO:0000313" key="2">
    <source>
        <dbReference type="Proteomes" id="UP001054837"/>
    </source>
</evidence>
<sequence length="150" mass="16911">MVSSCGEEHPEETTKKGNNRLKLLKRLSGITWGSSSDTLLTAYKTYVRLVLDYGGELITTASSTCQKVIDLMQNKALRLITGTAGSTPIDAMKIQTGIEPLKFRREKQFLLHIFPPFPYSSDLIEFFEKFSELLSEQLVFEEQRGRQGCA</sequence>
<dbReference type="AlphaFoldDB" id="A0AAV4UDC0"/>
<proteinExistence type="predicted"/>
<evidence type="ECO:0000313" key="1">
    <source>
        <dbReference type="EMBL" id="GIY55768.1"/>
    </source>
</evidence>
<keyword evidence="1" id="KW-0548">Nucleotidyltransferase</keyword>
<reference evidence="1 2" key="1">
    <citation type="submission" date="2021-06" db="EMBL/GenBank/DDBJ databases">
        <title>Caerostris darwini draft genome.</title>
        <authorList>
            <person name="Kono N."/>
            <person name="Arakawa K."/>
        </authorList>
    </citation>
    <scope>NUCLEOTIDE SEQUENCE [LARGE SCALE GENOMIC DNA]</scope>
</reference>
<organism evidence="1 2">
    <name type="scientific">Caerostris darwini</name>
    <dbReference type="NCBI Taxonomy" id="1538125"/>
    <lineage>
        <taxon>Eukaryota</taxon>
        <taxon>Metazoa</taxon>
        <taxon>Ecdysozoa</taxon>
        <taxon>Arthropoda</taxon>
        <taxon>Chelicerata</taxon>
        <taxon>Arachnida</taxon>
        <taxon>Araneae</taxon>
        <taxon>Araneomorphae</taxon>
        <taxon>Entelegynae</taxon>
        <taxon>Araneoidea</taxon>
        <taxon>Araneidae</taxon>
        <taxon>Caerostris</taxon>
    </lineage>
</organism>
<comment type="caution">
    <text evidence="1">The sequence shown here is derived from an EMBL/GenBank/DDBJ whole genome shotgun (WGS) entry which is preliminary data.</text>
</comment>
<dbReference type="EMBL" id="BPLQ01011121">
    <property type="protein sequence ID" value="GIY55768.1"/>
    <property type="molecule type" value="Genomic_DNA"/>
</dbReference>
<protein>
    <submittedName>
        <fullName evidence="1">Reverse transcriptase domain-containing protein</fullName>
    </submittedName>
</protein>
<keyword evidence="1" id="KW-0695">RNA-directed DNA polymerase</keyword>
<keyword evidence="1" id="KW-0808">Transferase</keyword>
<gene>
    <name evidence="1" type="primary">AVEN_272902_1</name>
    <name evidence="1" type="ORF">CDAR_459351</name>
</gene>
<accession>A0AAV4UDC0</accession>
<dbReference type="GO" id="GO:0003964">
    <property type="term" value="F:RNA-directed DNA polymerase activity"/>
    <property type="evidence" value="ECO:0007669"/>
    <property type="project" value="UniProtKB-KW"/>
</dbReference>
<keyword evidence="2" id="KW-1185">Reference proteome</keyword>